<dbReference type="EMBL" id="KN837106">
    <property type="protein sequence ID" value="KIJ46657.1"/>
    <property type="molecule type" value="Genomic_DNA"/>
</dbReference>
<organism evidence="1 2">
    <name type="scientific">Sphaerobolus stellatus (strain SS14)</name>
    <dbReference type="NCBI Taxonomy" id="990650"/>
    <lineage>
        <taxon>Eukaryota</taxon>
        <taxon>Fungi</taxon>
        <taxon>Dikarya</taxon>
        <taxon>Basidiomycota</taxon>
        <taxon>Agaricomycotina</taxon>
        <taxon>Agaricomycetes</taxon>
        <taxon>Phallomycetidae</taxon>
        <taxon>Geastrales</taxon>
        <taxon>Sphaerobolaceae</taxon>
        <taxon>Sphaerobolus</taxon>
    </lineage>
</organism>
<dbReference type="PANTHER" id="PTHR42034:SF1">
    <property type="entry name" value="CONDENSATION DOMAIN-CONTAINING PROTEIN"/>
    <property type="match status" value="1"/>
</dbReference>
<protein>
    <recommendedName>
        <fullName evidence="3">Diacylglycerol O-acyltransferase</fullName>
    </recommendedName>
</protein>
<name>A0A0C9W3N6_SPHS4</name>
<evidence type="ECO:0000313" key="1">
    <source>
        <dbReference type="EMBL" id="KIJ46657.1"/>
    </source>
</evidence>
<reference evidence="1 2" key="1">
    <citation type="submission" date="2014-06" db="EMBL/GenBank/DDBJ databases">
        <title>Evolutionary Origins and Diversification of the Mycorrhizal Mutualists.</title>
        <authorList>
            <consortium name="DOE Joint Genome Institute"/>
            <consortium name="Mycorrhizal Genomics Consortium"/>
            <person name="Kohler A."/>
            <person name="Kuo A."/>
            <person name="Nagy L.G."/>
            <person name="Floudas D."/>
            <person name="Copeland A."/>
            <person name="Barry K.W."/>
            <person name="Cichocki N."/>
            <person name="Veneault-Fourrey C."/>
            <person name="LaButti K."/>
            <person name="Lindquist E.A."/>
            <person name="Lipzen A."/>
            <person name="Lundell T."/>
            <person name="Morin E."/>
            <person name="Murat C."/>
            <person name="Riley R."/>
            <person name="Ohm R."/>
            <person name="Sun H."/>
            <person name="Tunlid A."/>
            <person name="Henrissat B."/>
            <person name="Grigoriev I.V."/>
            <person name="Hibbett D.S."/>
            <person name="Martin F."/>
        </authorList>
    </citation>
    <scope>NUCLEOTIDE SEQUENCE [LARGE SCALE GENOMIC DNA]</scope>
    <source>
        <strain evidence="1 2">SS14</strain>
    </source>
</reference>
<evidence type="ECO:0008006" key="3">
    <source>
        <dbReference type="Google" id="ProtNLM"/>
    </source>
</evidence>
<dbReference type="Gene3D" id="3.30.559.30">
    <property type="entry name" value="Nonribosomal peptide synthetase, condensation domain"/>
    <property type="match status" value="1"/>
</dbReference>
<dbReference type="PANTHER" id="PTHR42034">
    <property type="entry name" value="CHROMOSOME 7, WHOLE GENOME SHOTGUN SEQUENCE-RELATED"/>
    <property type="match status" value="1"/>
</dbReference>
<dbReference type="Proteomes" id="UP000054279">
    <property type="component" value="Unassembled WGS sequence"/>
</dbReference>
<accession>A0A0C9W3N6</accession>
<dbReference type="Gene3D" id="3.30.559.10">
    <property type="entry name" value="Chloramphenicol acetyltransferase-like domain"/>
    <property type="match status" value="1"/>
</dbReference>
<proteinExistence type="predicted"/>
<gene>
    <name evidence="1" type="ORF">M422DRAFT_226621</name>
</gene>
<keyword evidence="2" id="KW-1185">Reference proteome</keyword>
<dbReference type="AlphaFoldDB" id="A0A0C9W3N6"/>
<dbReference type="HOGENOM" id="CLU_043680_0_0_1"/>
<evidence type="ECO:0000313" key="2">
    <source>
        <dbReference type="Proteomes" id="UP000054279"/>
    </source>
</evidence>
<dbReference type="OrthoDB" id="2548233at2759"/>
<dbReference type="InterPro" id="IPR023213">
    <property type="entry name" value="CAT-like_dom_sf"/>
</dbReference>
<sequence length="449" mass="50504">MPHPIIQEPSWLSFSEDGHEKYTRPLLGSEIIHDTAHRLNDGLGEVCMGLTFTTQLDSQDLVKRAKESLARLRFFVPIVASEIVSDSKSPTGRTWVYTPSNSEIINDWVNASITIRIGEFNPEDIIHEMNLQRLPYTHPDGQLQHTHWYLLCDKDHHGLFMHGPHTMMDAWPTLKNLDKLLEWIADPPDIPLSSLAWGDEWKNLPAGPMTATGGAREDWDTRGVKLLERIGKLRMNPVPTHSLHPTRDTIKQVGKMTRLHDSFSEELSSSLAKAVKRLGFTVGQLADAAVVLALFEGNQISVGCKSGSECHVTLDPVVMSQDRYLVGSSREHSHFVSGLCLVPISVPYSKINWQGSSKERLLSVMKMIKDQYDHFLENDNLPHVLPAQLTMYRPQQAGDFANQHASIMTNIGRLESLVSSTYGSKGDNRLPVIEVTDMIFGHRLGWQRL</sequence>